<keyword evidence="5" id="KW-0408">Iron</keyword>
<name>A0A0D6EX47_9PROT</name>
<keyword evidence="3" id="KW-0223">Dioxygenase</keyword>
<dbReference type="Gene3D" id="3.40.366.30">
    <property type="entry name" value="50S ribosomal protein L16 arginine hydroxylase, Chain A, Domain 2"/>
    <property type="match status" value="1"/>
</dbReference>
<dbReference type="OrthoDB" id="9764016at2"/>
<comment type="cofactor">
    <cofactor evidence="1">
        <name>Fe(2+)</name>
        <dbReference type="ChEBI" id="CHEBI:29033"/>
    </cofactor>
</comment>
<gene>
    <name evidence="7" type="ORF">BN1208_1138</name>
</gene>
<dbReference type="InterPro" id="IPR046799">
    <property type="entry name" value="ROXA-like_wH"/>
</dbReference>
<evidence type="ECO:0000256" key="4">
    <source>
        <dbReference type="ARBA" id="ARBA00023002"/>
    </source>
</evidence>
<dbReference type="Gene3D" id="2.60.120.650">
    <property type="entry name" value="Cupin"/>
    <property type="match status" value="1"/>
</dbReference>
<keyword evidence="4" id="KW-0560">Oxidoreductase</keyword>
<dbReference type="Pfam" id="PF08007">
    <property type="entry name" value="JmjC_2"/>
    <property type="match status" value="1"/>
</dbReference>
<dbReference type="GO" id="GO:0016706">
    <property type="term" value="F:2-oxoglutarate-dependent dioxygenase activity"/>
    <property type="evidence" value="ECO:0007669"/>
    <property type="project" value="TreeGrafter"/>
</dbReference>
<accession>A0A0D6EX47</accession>
<evidence type="ECO:0000313" key="8">
    <source>
        <dbReference type="Proteomes" id="UP000064007"/>
    </source>
</evidence>
<dbReference type="AlphaFoldDB" id="A0A0D6EX47"/>
<proteinExistence type="predicted"/>
<evidence type="ECO:0000313" key="7">
    <source>
        <dbReference type="EMBL" id="CEZ20019.1"/>
    </source>
</evidence>
<reference evidence="8" key="1">
    <citation type="submission" date="2014-12" db="EMBL/GenBank/DDBJ databases">
        <authorList>
            <person name="Salcher M.M."/>
        </authorList>
    </citation>
    <scope>NUCLEOTIDE SEQUENCE [LARGE SCALE GENOMIC DNA]</scope>
    <source>
        <strain evidence="8">MMS-10A-171</strain>
    </source>
</reference>
<evidence type="ECO:0000256" key="5">
    <source>
        <dbReference type="ARBA" id="ARBA00023004"/>
    </source>
</evidence>
<dbReference type="PROSITE" id="PS51184">
    <property type="entry name" value="JMJC"/>
    <property type="match status" value="1"/>
</dbReference>
<evidence type="ECO:0000256" key="1">
    <source>
        <dbReference type="ARBA" id="ARBA00001954"/>
    </source>
</evidence>
<dbReference type="PANTHER" id="PTHR13096">
    <property type="entry name" value="MINA53 MYC INDUCED NUCLEAR ANTIGEN"/>
    <property type="match status" value="1"/>
</dbReference>
<dbReference type="STRING" id="1581557.BN1208_1138"/>
<dbReference type="SUPFAM" id="SSF51197">
    <property type="entry name" value="Clavaminate synthase-like"/>
    <property type="match status" value="1"/>
</dbReference>
<dbReference type="KEGG" id="mbat:BN1208_1138"/>
<dbReference type="EMBL" id="LN827929">
    <property type="protein sequence ID" value="CEZ20019.1"/>
    <property type="molecule type" value="Genomic_DNA"/>
</dbReference>
<evidence type="ECO:0000256" key="3">
    <source>
        <dbReference type="ARBA" id="ARBA00022964"/>
    </source>
</evidence>
<protein>
    <submittedName>
        <fullName evidence="7">Cupin 4</fullName>
    </submittedName>
</protein>
<dbReference type="HOGENOM" id="CLU_039125_1_0_4"/>
<keyword evidence="8" id="KW-1185">Reference proteome</keyword>
<sequence>MRLDRKNHILGKISNDVFLKKYWQKKPLLIRDAIKNFKSPITEKDLFRIAQNENAISRLIEFKRGIWQVKYGPFKKSDVPKKINTPWTILVQNINHHLPFAESFLNLFKFIPYARLDDLMVSFATKKGSVGPHYDSYDVFLFQAHGEREWKISDQKKFSLDKKSAIKIITNFKTKNSWVLKPGDMLYLPPNVGHWGISQSDDCLTYSIGFRAPGTFEIQSKFLDFIQDNLITNQNDLYKDPNLNLQKNPAEINSNMIKKIQQIVNQLRWNAKSINTFIGQLLTEPIEGAIFETSKSMTVEILIKDLEKKPLKLNPKTRMLFIKNNFYINGELIEADKKSIVYLKQLANDREISIKSSLNKKDLNALGMVLLPLYLSGFIDFIQ</sequence>
<dbReference type="Pfam" id="PF20514">
    <property type="entry name" value="WHD_ROXA"/>
    <property type="match status" value="1"/>
</dbReference>
<dbReference type="PANTHER" id="PTHR13096:SF8">
    <property type="entry name" value="RIBOSOMAL OXYGENASE 1"/>
    <property type="match status" value="1"/>
</dbReference>
<dbReference type="InterPro" id="IPR039994">
    <property type="entry name" value="NO66-like"/>
</dbReference>
<feature type="domain" description="JmjC" evidence="6">
    <location>
        <begin position="100"/>
        <end position="227"/>
    </location>
</feature>
<dbReference type="SMART" id="SM00558">
    <property type="entry name" value="JmjC"/>
    <property type="match status" value="1"/>
</dbReference>
<dbReference type="Proteomes" id="UP000064007">
    <property type="component" value="Chromosome 1"/>
</dbReference>
<evidence type="ECO:0000256" key="2">
    <source>
        <dbReference type="ARBA" id="ARBA00022723"/>
    </source>
</evidence>
<dbReference type="RefSeq" id="WP_046488707.1">
    <property type="nucleotide sequence ID" value="NZ_LN827929.1"/>
</dbReference>
<dbReference type="InterPro" id="IPR003347">
    <property type="entry name" value="JmjC_dom"/>
</dbReference>
<organism evidence="7 8">
    <name type="scientific">Candidatus Methylopumilus planktonicus</name>
    <dbReference type="NCBI Taxonomy" id="1581557"/>
    <lineage>
        <taxon>Bacteria</taxon>
        <taxon>Pseudomonadati</taxon>
        <taxon>Pseudomonadota</taxon>
        <taxon>Betaproteobacteria</taxon>
        <taxon>Nitrosomonadales</taxon>
        <taxon>Methylophilaceae</taxon>
        <taxon>Candidatus Methylopumilus</taxon>
    </lineage>
</organism>
<keyword evidence="2" id="KW-0479">Metal-binding</keyword>
<dbReference type="GO" id="GO:0046872">
    <property type="term" value="F:metal ion binding"/>
    <property type="evidence" value="ECO:0007669"/>
    <property type="project" value="UniProtKB-KW"/>
</dbReference>
<evidence type="ECO:0000259" key="6">
    <source>
        <dbReference type="PROSITE" id="PS51184"/>
    </source>
</evidence>